<dbReference type="InterPro" id="IPR051317">
    <property type="entry name" value="Gfo/Idh/MocA_oxidoreduct"/>
</dbReference>
<dbReference type="EMBL" id="SDHZ01000001">
    <property type="protein sequence ID" value="RXK86729.1"/>
    <property type="molecule type" value="Genomic_DNA"/>
</dbReference>
<comment type="caution">
    <text evidence="5">The sequence shown here is derived from an EMBL/GenBank/DDBJ whole genome shotgun (WGS) entry which is preliminary data.</text>
</comment>
<keyword evidence="2" id="KW-0560">Oxidoreductase</keyword>
<dbReference type="Gene3D" id="3.40.50.720">
    <property type="entry name" value="NAD(P)-binding Rossmann-like Domain"/>
    <property type="match status" value="1"/>
</dbReference>
<name>A0A4Q1DDS2_9BACT</name>
<sequence>MRPIYIIGAGGIVNDAHLPAYQLAGYAVEGIYDRDVVKAHATATRFGVTRVFNSLKELLAQAPADAVFDIALPADAVLPVLNQLPDGATVLMQKPMGNNLEEAGQIVALTSRKHMKAGVNFQLRYAPYVKTARELLAAGVIGELCDVEVNVNVFTPWHLWEFLYNSPRVEILYHSVHYIDLVRSFLGNPHSVYAKTTRHPLMSQLSSVRSNIIMDYGDSIRAAIATNHTHVYGEAHQQAYIKLEGTRGAIKMTMGSLINYPGGIPDVFEYVTLEDGCTPEWKTLPVEGSWFPHAFIGAMKQVMATGAENMGGPDNTVTDAFYTMACVEAAYQSNAAGGVPLQQFTHPGAYSGKLLEVPR</sequence>
<evidence type="ECO:0000313" key="6">
    <source>
        <dbReference type="Proteomes" id="UP000290545"/>
    </source>
</evidence>
<dbReference type="AlphaFoldDB" id="A0A4Q1DDS2"/>
<dbReference type="GO" id="GO:0000166">
    <property type="term" value="F:nucleotide binding"/>
    <property type="evidence" value="ECO:0007669"/>
    <property type="project" value="InterPro"/>
</dbReference>
<dbReference type="GO" id="GO:0016491">
    <property type="term" value="F:oxidoreductase activity"/>
    <property type="evidence" value="ECO:0007669"/>
    <property type="project" value="UniProtKB-KW"/>
</dbReference>
<evidence type="ECO:0000259" key="3">
    <source>
        <dbReference type="Pfam" id="PF01408"/>
    </source>
</evidence>
<dbReference type="PANTHER" id="PTHR43708">
    <property type="entry name" value="CONSERVED EXPRESSED OXIDOREDUCTASE (EUROFUNG)"/>
    <property type="match status" value="1"/>
</dbReference>
<organism evidence="5 6">
    <name type="scientific">Filimonas effusa</name>
    <dbReference type="NCBI Taxonomy" id="2508721"/>
    <lineage>
        <taxon>Bacteria</taxon>
        <taxon>Pseudomonadati</taxon>
        <taxon>Bacteroidota</taxon>
        <taxon>Chitinophagia</taxon>
        <taxon>Chitinophagales</taxon>
        <taxon>Chitinophagaceae</taxon>
        <taxon>Filimonas</taxon>
    </lineage>
</organism>
<evidence type="ECO:0000313" key="5">
    <source>
        <dbReference type="EMBL" id="RXK86729.1"/>
    </source>
</evidence>
<dbReference type="Proteomes" id="UP000290545">
    <property type="component" value="Unassembled WGS sequence"/>
</dbReference>
<dbReference type="Pfam" id="PF02894">
    <property type="entry name" value="GFO_IDH_MocA_C"/>
    <property type="match status" value="1"/>
</dbReference>
<accession>A0A4Q1DDS2</accession>
<dbReference type="OrthoDB" id="6183734at2"/>
<dbReference type="InterPro" id="IPR000683">
    <property type="entry name" value="Gfo/Idh/MocA-like_OxRdtase_N"/>
</dbReference>
<dbReference type="PANTHER" id="PTHR43708:SF5">
    <property type="entry name" value="CONSERVED EXPRESSED OXIDOREDUCTASE (EUROFUNG)-RELATED"/>
    <property type="match status" value="1"/>
</dbReference>
<dbReference type="SUPFAM" id="SSF55347">
    <property type="entry name" value="Glyceraldehyde-3-phosphate dehydrogenase-like, C-terminal domain"/>
    <property type="match status" value="1"/>
</dbReference>
<keyword evidence="6" id="KW-1185">Reference proteome</keyword>
<dbReference type="RefSeq" id="WP_129002476.1">
    <property type="nucleotide sequence ID" value="NZ_SDHZ01000001.1"/>
</dbReference>
<feature type="domain" description="Gfo/Idh/MocA-like oxidoreductase N-terminal" evidence="3">
    <location>
        <begin position="5"/>
        <end position="121"/>
    </location>
</feature>
<gene>
    <name evidence="5" type="ORF">ESB13_07980</name>
</gene>
<dbReference type="InterPro" id="IPR004104">
    <property type="entry name" value="Gfo/Idh/MocA-like_OxRdtase_C"/>
</dbReference>
<dbReference type="InterPro" id="IPR036291">
    <property type="entry name" value="NAD(P)-bd_dom_sf"/>
</dbReference>
<dbReference type="Pfam" id="PF01408">
    <property type="entry name" value="GFO_IDH_MocA"/>
    <property type="match status" value="1"/>
</dbReference>
<dbReference type="Gene3D" id="3.30.360.10">
    <property type="entry name" value="Dihydrodipicolinate Reductase, domain 2"/>
    <property type="match status" value="1"/>
</dbReference>
<evidence type="ECO:0000256" key="1">
    <source>
        <dbReference type="ARBA" id="ARBA00010928"/>
    </source>
</evidence>
<evidence type="ECO:0000256" key="2">
    <source>
        <dbReference type="ARBA" id="ARBA00023002"/>
    </source>
</evidence>
<reference evidence="5 6" key="1">
    <citation type="submission" date="2019-01" db="EMBL/GenBank/DDBJ databases">
        <title>Filimonas sp. strain TTM-71.</title>
        <authorList>
            <person name="Chen W.-M."/>
        </authorList>
    </citation>
    <scope>NUCLEOTIDE SEQUENCE [LARGE SCALE GENOMIC DNA]</scope>
    <source>
        <strain evidence="5 6">TTM-71</strain>
    </source>
</reference>
<feature type="domain" description="Gfo/Idh/MocA-like oxidoreductase C-terminal" evidence="4">
    <location>
        <begin position="133"/>
        <end position="338"/>
    </location>
</feature>
<proteinExistence type="inferred from homology"/>
<comment type="similarity">
    <text evidence="1">Belongs to the Gfo/Idh/MocA family.</text>
</comment>
<protein>
    <submittedName>
        <fullName evidence="5">Gfo/Idh/MocA family oxidoreductase</fullName>
    </submittedName>
</protein>
<dbReference type="SUPFAM" id="SSF51735">
    <property type="entry name" value="NAD(P)-binding Rossmann-fold domains"/>
    <property type="match status" value="1"/>
</dbReference>
<evidence type="ECO:0000259" key="4">
    <source>
        <dbReference type="Pfam" id="PF02894"/>
    </source>
</evidence>